<dbReference type="OrthoDB" id="246701at2"/>
<evidence type="ECO:0000256" key="4">
    <source>
        <dbReference type="ARBA" id="ARBA00022827"/>
    </source>
</evidence>
<dbReference type="Gene3D" id="3.40.50.720">
    <property type="entry name" value="NAD(P)-binding Rossmann-like Domain"/>
    <property type="match status" value="2"/>
</dbReference>
<evidence type="ECO:0000256" key="7">
    <source>
        <dbReference type="ARBA" id="ARBA00039751"/>
    </source>
</evidence>
<dbReference type="Gene3D" id="3.30.9.10">
    <property type="entry name" value="D-Amino Acid Oxidase, subunit A, domain 2"/>
    <property type="match status" value="1"/>
</dbReference>
<dbReference type="InterPro" id="IPR023209">
    <property type="entry name" value="DAO"/>
</dbReference>
<evidence type="ECO:0000259" key="9">
    <source>
        <dbReference type="Pfam" id="PF01266"/>
    </source>
</evidence>
<evidence type="ECO:0000313" key="10">
    <source>
        <dbReference type="EMBL" id="RHW16817.1"/>
    </source>
</evidence>
<comment type="similarity">
    <text evidence="2">Belongs to the DAMOX/DASOX family.</text>
</comment>
<dbReference type="GO" id="GO:0071949">
    <property type="term" value="F:FAD binding"/>
    <property type="evidence" value="ECO:0007669"/>
    <property type="project" value="InterPro"/>
</dbReference>
<keyword evidence="5" id="KW-0560">Oxidoreductase</keyword>
<dbReference type="EC" id="1.4.3.3" evidence="6"/>
<evidence type="ECO:0000256" key="8">
    <source>
        <dbReference type="ARBA" id="ARBA00049547"/>
    </source>
</evidence>
<sequence length="375" mass="40228">MDPGTGPGATYRKGGEVHNRRAILGTGLIGAAGLALPGCATTAARTATARPCLPRVNVAANRVIRTVAGLRPYRPGGFRVEREALGDKALVHNYGHGGAGITLSWGTSRLAVDLGLPGHQGPVAVIGAGIVGLTTARLVQEAGYPVTIYAAALPPQTTSNIAGGQWQAYAHYDREAVTPAWRAQNAAALEYSFRRFQIMVGDDTGVHWVPTYVEGDARPDPYRPDNRALGPGEHPFPVDRLARYTTMYVETGRFLRELAEDIRIAGGRIAVRRFASPAEVMTLPERLVFNCTGLGAGELFGDTSLYPIRGQLAILIPQPEINYAYNGSDGYMFPRPDGILLGGTYERHVADATPQAEDIARIIASHQRLFGGFRC</sequence>
<dbReference type="AlphaFoldDB" id="A0A396RKK8"/>
<reference evidence="10 11" key="1">
    <citation type="submission" date="2018-08" db="EMBL/GenBank/DDBJ databases">
        <title>The multiple taxonomic identification of Sphingomonas gilva.</title>
        <authorList>
            <person name="Zhu D."/>
            <person name="Zheng S."/>
        </authorList>
    </citation>
    <scope>NUCLEOTIDE SEQUENCE [LARGE SCALE GENOMIC DNA]</scope>
    <source>
        <strain evidence="10 11">ZDH117</strain>
    </source>
</reference>
<name>A0A396RKK8_9SPHN</name>
<evidence type="ECO:0000256" key="6">
    <source>
        <dbReference type="ARBA" id="ARBA00039101"/>
    </source>
</evidence>
<dbReference type="PROSITE" id="PS51318">
    <property type="entry name" value="TAT"/>
    <property type="match status" value="1"/>
</dbReference>
<dbReference type="GO" id="GO:0005737">
    <property type="term" value="C:cytoplasm"/>
    <property type="evidence" value="ECO:0007669"/>
    <property type="project" value="TreeGrafter"/>
</dbReference>
<feature type="domain" description="FAD dependent oxidoreductase" evidence="9">
    <location>
        <begin position="123"/>
        <end position="371"/>
    </location>
</feature>
<gene>
    <name evidence="10" type="ORF">D1610_13920</name>
</gene>
<protein>
    <recommendedName>
        <fullName evidence="7">D-amino-acid oxidase</fullName>
        <ecNumber evidence="6">1.4.3.3</ecNumber>
    </recommendedName>
</protein>
<evidence type="ECO:0000256" key="2">
    <source>
        <dbReference type="ARBA" id="ARBA00006730"/>
    </source>
</evidence>
<dbReference type="EMBL" id="QWLV01000007">
    <property type="protein sequence ID" value="RHW16817.1"/>
    <property type="molecule type" value="Genomic_DNA"/>
</dbReference>
<accession>A0A396RKK8</accession>
<keyword evidence="3" id="KW-0285">Flavoprotein</keyword>
<evidence type="ECO:0000256" key="5">
    <source>
        <dbReference type="ARBA" id="ARBA00023002"/>
    </source>
</evidence>
<evidence type="ECO:0000256" key="3">
    <source>
        <dbReference type="ARBA" id="ARBA00022630"/>
    </source>
</evidence>
<dbReference type="InterPro" id="IPR006076">
    <property type="entry name" value="FAD-dep_OxRdtase"/>
</dbReference>
<dbReference type="PANTHER" id="PTHR11530:SF11">
    <property type="entry name" value="D-ASPARTATE OXIDASE"/>
    <property type="match status" value="1"/>
</dbReference>
<dbReference type="Pfam" id="PF01266">
    <property type="entry name" value="DAO"/>
    <property type="match status" value="2"/>
</dbReference>
<comment type="catalytic activity">
    <reaction evidence="8">
        <text>a D-alpha-amino acid + O2 + H2O = a 2-oxocarboxylate + H2O2 + NH4(+)</text>
        <dbReference type="Rhea" id="RHEA:21816"/>
        <dbReference type="ChEBI" id="CHEBI:15377"/>
        <dbReference type="ChEBI" id="CHEBI:15379"/>
        <dbReference type="ChEBI" id="CHEBI:16240"/>
        <dbReference type="ChEBI" id="CHEBI:28938"/>
        <dbReference type="ChEBI" id="CHEBI:35179"/>
        <dbReference type="ChEBI" id="CHEBI:59871"/>
        <dbReference type="EC" id="1.4.3.3"/>
    </reaction>
    <physiologicalReaction direction="left-to-right" evidence="8">
        <dbReference type="Rhea" id="RHEA:21817"/>
    </physiologicalReaction>
</comment>
<dbReference type="Proteomes" id="UP000266693">
    <property type="component" value="Unassembled WGS sequence"/>
</dbReference>
<evidence type="ECO:0000256" key="1">
    <source>
        <dbReference type="ARBA" id="ARBA00001974"/>
    </source>
</evidence>
<keyword evidence="11" id="KW-1185">Reference proteome</keyword>
<proteinExistence type="inferred from homology"/>
<evidence type="ECO:0000313" key="11">
    <source>
        <dbReference type="Proteomes" id="UP000266693"/>
    </source>
</evidence>
<dbReference type="GO" id="GO:0019478">
    <property type="term" value="P:D-amino acid catabolic process"/>
    <property type="evidence" value="ECO:0007669"/>
    <property type="project" value="TreeGrafter"/>
</dbReference>
<dbReference type="SUPFAM" id="SSF51971">
    <property type="entry name" value="Nucleotide-binding domain"/>
    <property type="match status" value="1"/>
</dbReference>
<organism evidence="10 11">
    <name type="scientific">Sphingomonas gilva</name>
    <dbReference type="NCBI Taxonomy" id="2305907"/>
    <lineage>
        <taxon>Bacteria</taxon>
        <taxon>Pseudomonadati</taxon>
        <taxon>Pseudomonadota</taxon>
        <taxon>Alphaproteobacteria</taxon>
        <taxon>Sphingomonadales</taxon>
        <taxon>Sphingomonadaceae</taxon>
        <taxon>Sphingomonas</taxon>
    </lineage>
</organism>
<dbReference type="PANTHER" id="PTHR11530">
    <property type="entry name" value="D-AMINO ACID OXIDASE"/>
    <property type="match status" value="1"/>
</dbReference>
<keyword evidence="4" id="KW-0274">FAD</keyword>
<dbReference type="GO" id="GO:0003884">
    <property type="term" value="F:D-amino-acid oxidase activity"/>
    <property type="evidence" value="ECO:0007669"/>
    <property type="project" value="UniProtKB-EC"/>
</dbReference>
<comment type="cofactor">
    <cofactor evidence="1">
        <name>FAD</name>
        <dbReference type="ChEBI" id="CHEBI:57692"/>
    </cofactor>
</comment>
<feature type="domain" description="FAD dependent oxidoreductase" evidence="9">
    <location>
        <begin position="48"/>
        <end position="114"/>
    </location>
</feature>
<comment type="caution">
    <text evidence="10">The sequence shown here is derived from an EMBL/GenBank/DDBJ whole genome shotgun (WGS) entry which is preliminary data.</text>
</comment>
<dbReference type="InterPro" id="IPR006311">
    <property type="entry name" value="TAT_signal"/>
</dbReference>